<dbReference type="Proteomes" id="UP000485058">
    <property type="component" value="Unassembled WGS sequence"/>
</dbReference>
<feature type="non-terminal residue" evidence="1">
    <location>
        <position position="1"/>
    </location>
</feature>
<name>A0A699ZC78_HAELA</name>
<protein>
    <submittedName>
        <fullName evidence="1">Uncharacterized protein</fullName>
    </submittedName>
</protein>
<organism evidence="1 2">
    <name type="scientific">Haematococcus lacustris</name>
    <name type="common">Green alga</name>
    <name type="synonym">Haematococcus pluvialis</name>
    <dbReference type="NCBI Taxonomy" id="44745"/>
    <lineage>
        <taxon>Eukaryota</taxon>
        <taxon>Viridiplantae</taxon>
        <taxon>Chlorophyta</taxon>
        <taxon>core chlorophytes</taxon>
        <taxon>Chlorophyceae</taxon>
        <taxon>CS clade</taxon>
        <taxon>Chlamydomonadales</taxon>
        <taxon>Haematococcaceae</taxon>
        <taxon>Haematococcus</taxon>
    </lineage>
</organism>
<sequence>MAILRSPLQAAARAVKNVMPTPSTISSASTATATVGAGGEVVQAQGSALEAHRPYLGLKYLLHQGPSLGRGLWARAGGRAQGGLWVRQDTAWG</sequence>
<dbReference type="AlphaFoldDB" id="A0A699ZC78"/>
<comment type="caution">
    <text evidence="1">The sequence shown here is derived from an EMBL/GenBank/DDBJ whole genome shotgun (WGS) entry which is preliminary data.</text>
</comment>
<proteinExistence type="predicted"/>
<dbReference type="EMBL" id="BLLF01001020">
    <property type="protein sequence ID" value="GFH16598.1"/>
    <property type="molecule type" value="Genomic_DNA"/>
</dbReference>
<keyword evidence="2" id="KW-1185">Reference proteome</keyword>
<evidence type="ECO:0000313" key="1">
    <source>
        <dbReference type="EMBL" id="GFH16598.1"/>
    </source>
</evidence>
<reference evidence="1 2" key="1">
    <citation type="submission" date="2020-02" db="EMBL/GenBank/DDBJ databases">
        <title>Draft genome sequence of Haematococcus lacustris strain NIES-144.</title>
        <authorList>
            <person name="Morimoto D."/>
            <person name="Nakagawa S."/>
            <person name="Yoshida T."/>
            <person name="Sawayama S."/>
        </authorList>
    </citation>
    <scope>NUCLEOTIDE SEQUENCE [LARGE SCALE GENOMIC DNA]</scope>
    <source>
        <strain evidence="1 2">NIES-144</strain>
    </source>
</reference>
<accession>A0A699ZC78</accession>
<gene>
    <name evidence="1" type="ORF">HaLaN_13042</name>
</gene>
<evidence type="ECO:0000313" key="2">
    <source>
        <dbReference type="Proteomes" id="UP000485058"/>
    </source>
</evidence>